<dbReference type="AlphaFoldDB" id="A0A7C3UYJ5"/>
<keyword evidence="1" id="KW-1133">Transmembrane helix</keyword>
<accession>A0A7C3UYJ5</accession>
<comment type="caution">
    <text evidence="2">The sequence shown here is derived from an EMBL/GenBank/DDBJ whole genome shotgun (WGS) entry which is preliminary data.</text>
</comment>
<gene>
    <name evidence="2" type="ORF">ENW96_10075</name>
</gene>
<evidence type="ECO:0000313" key="2">
    <source>
        <dbReference type="EMBL" id="HGF34718.1"/>
    </source>
</evidence>
<feature type="transmembrane region" description="Helical" evidence="1">
    <location>
        <begin position="7"/>
        <end position="27"/>
    </location>
</feature>
<name>A0A7C3UYJ5_9BACT</name>
<proteinExistence type="predicted"/>
<reference evidence="2" key="1">
    <citation type="journal article" date="2020" name="mSystems">
        <title>Genome- and Community-Level Interaction Insights into Carbon Utilization and Element Cycling Functions of Hydrothermarchaeota in Hydrothermal Sediment.</title>
        <authorList>
            <person name="Zhou Z."/>
            <person name="Liu Y."/>
            <person name="Xu W."/>
            <person name="Pan J."/>
            <person name="Luo Z.H."/>
            <person name="Li M."/>
        </authorList>
    </citation>
    <scope>NUCLEOTIDE SEQUENCE [LARGE SCALE GENOMIC DNA]</scope>
    <source>
        <strain evidence="2">SpSt-897</strain>
    </source>
</reference>
<dbReference type="EMBL" id="DTMF01000251">
    <property type="protein sequence ID" value="HGF34718.1"/>
    <property type="molecule type" value="Genomic_DNA"/>
</dbReference>
<evidence type="ECO:0000256" key="1">
    <source>
        <dbReference type="SAM" id="Phobius"/>
    </source>
</evidence>
<protein>
    <recommendedName>
        <fullName evidence="3">DUF3311 domain-containing protein</fullName>
    </recommendedName>
</protein>
<sequence>MPKNSKLLVFLGFLAFALFNYPLLQIFNRDLCLAGVPLLIYYLFGVWLVAIVVLYWGQRFLLS</sequence>
<organism evidence="2">
    <name type="scientific">Desulfobacca acetoxidans</name>
    <dbReference type="NCBI Taxonomy" id="60893"/>
    <lineage>
        <taxon>Bacteria</taxon>
        <taxon>Pseudomonadati</taxon>
        <taxon>Thermodesulfobacteriota</taxon>
        <taxon>Desulfobaccia</taxon>
        <taxon>Desulfobaccales</taxon>
        <taxon>Desulfobaccaceae</taxon>
        <taxon>Desulfobacca</taxon>
    </lineage>
</organism>
<keyword evidence="1" id="KW-0472">Membrane</keyword>
<feature type="transmembrane region" description="Helical" evidence="1">
    <location>
        <begin position="39"/>
        <end position="57"/>
    </location>
</feature>
<evidence type="ECO:0008006" key="3">
    <source>
        <dbReference type="Google" id="ProtNLM"/>
    </source>
</evidence>
<keyword evidence="1" id="KW-0812">Transmembrane</keyword>